<accession>V7I358</accession>
<feature type="transmembrane region" description="Helical" evidence="1">
    <location>
        <begin position="6"/>
        <end position="23"/>
    </location>
</feature>
<gene>
    <name evidence="2" type="ORF">T472_0210490</name>
</gene>
<evidence type="ECO:0000313" key="2">
    <source>
        <dbReference type="EMBL" id="ETA80675.1"/>
    </source>
</evidence>
<proteinExistence type="predicted"/>
<keyword evidence="3" id="KW-1185">Reference proteome</keyword>
<evidence type="ECO:0000256" key="1">
    <source>
        <dbReference type="SAM" id="Phobius"/>
    </source>
</evidence>
<dbReference type="AlphaFoldDB" id="V7I358"/>
<evidence type="ECO:0000313" key="3">
    <source>
        <dbReference type="Proteomes" id="UP000017747"/>
    </source>
</evidence>
<dbReference type="STRING" id="994573.T472_0210490"/>
<sequence length="48" mass="5267">MDVLISAVSDIGFPMVVAIYLLTRIEGKMESLTVSINNLSTILDQNLK</sequence>
<dbReference type="EMBL" id="AXUN02000177">
    <property type="protein sequence ID" value="ETA80675.1"/>
    <property type="molecule type" value="Genomic_DNA"/>
</dbReference>
<organism evidence="2 3">
    <name type="scientific">Youngiibacter fragilis 232.1</name>
    <dbReference type="NCBI Taxonomy" id="994573"/>
    <lineage>
        <taxon>Bacteria</taxon>
        <taxon>Bacillati</taxon>
        <taxon>Bacillota</taxon>
        <taxon>Clostridia</taxon>
        <taxon>Eubacteriales</taxon>
        <taxon>Clostridiaceae</taxon>
        <taxon>Youngiibacter</taxon>
    </lineage>
</organism>
<dbReference type="Proteomes" id="UP000017747">
    <property type="component" value="Unassembled WGS sequence"/>
</dbReference>
<name>V7I358_9CLOT</name>
<keyword evidence="1" id="KW-0812">Transmembrane</keyword>
<keyword evidence="1" id="KW-1133">Transmembrane helix</keyword>
<protein>
    <submittedName>
        <fullName evidence="2">Uncharacterized protein</fullName>
    </submittedName>
</protein>
<dbReference type="OrthoDB" id="2662123at2"/>
<dbReference type="Pfam" id="PF12841">
    <property type="entry name" value="YvrJ"/>
    <property type="match status" value="1"/>
</dbReference>
<keyword evidence="1" id="KW-0472">Membrane</keyword>
<dbReference type="RefSeq" id="WP_023386409.1">
    <property type="nucleotide sequence ID" value="NZ_AXUN02000177.1"/>
</dbReference>
<reference evidence="2 3" key="1">
    <citation type="journal article" date="2014" name="Genome Announc.">
        <title>Genome Sequence of Youngiibacter fragilis, the Type Strain of the Genus Youngiibacter.</title>
        <authorList>
            <person name="Wawrik C.B."/>
            <person name="Callaghan A.V."/>
            <person name="Stamps B.W."/>
            <person name="Wawrik B."/>
        </authorList>
    </citation>
    <scope>NUCLEOTIDE SEQUENCE [LARGE SCALE GENOMIC DNA]</scope>
    <source>
        <strain evidence="2 3">232.1</strain>
    </source>
</reference>
<comment type="caution">
    <text evidence="2">The sequence shown here is derived from an EMBL/GenBank/DDBJ whole genome shotgun (WGS) entry which is preliminary data.</text>
</comment>
<dbReference type="InterPro" id="IPR024419">
    <property type="entry name" value="YvrJ"/>
</dbReference>